<organism evidence="2 3">
    <name type="scientific">Handroanthus impetiginosus</name>
    <dbReference type="NCBI Taxonomy" id="429701"/>
    <lineage>
        <taxon>Eukaryota</taxon>
        <taxon>Viridiplantae</taxon>
        <taxon>Streptophyta</taxon>
        <taxon>Embryophyta</taxon>
        <taxon>Tracheophyta</taxon>
        <taxon>Spermatophyta</taxon>
        <taxon>Magnoliopsida</taxon>
        <taxon>eudicotyledons</taxon>
        <taxon>Gunneridae</taxon>
        <taxon>Pentapetalae</taxon>
        <taxon>asterids</taxon>
        <taxon>lamiids</taxon>
        <taxon>Lamiales</taxon>
        <taxon>Bignoniaceae</taxon>
        <taxon>Crescentiina</taxon>
        <taxon>Tabebuia alliance</taxon>
        <taxon>Handroanthus</taxon>
    </lineage>
</organism>
<keyword evidence="1" id="KW-0472">Membrane</keyword>
<protein>
    <submittedName>
        <fullName evidence="2">Uncharacterized protein</fullName>
    </submittedName>
</protein>
<evidence type="ECO:0000313" key="2">
    <source>
        <dbReference type="EMBL" id="PIN22676.1"/>
    </source>
</evidence>
<proteinExistence type="predicted"/>
<keyword evidence="3" id="KW-1185">Reference proteome</keyword>
<dbReference type="PANTHER" id="PTHR31170">
    <property type="entry name" value="BNAC04G53230D PROTEIN"/>
    <property type="match status" value="1"/>
</dbReference>
<accession>A0A2G9HYT6</accession>
<dbReference type="InterPro" id="IPR004158">
    <property type="entry name" value="DUF247_pln"/>
</dbReference>
<sequence>MALSGIAVAEAKMMETLTSKIVHKLGALSTENSYISCIYRVPDKPLKANEAAYTPQLVSLGPLHGERGQLQGMESYKLRCLRNFLNRSTVGLDELVKFIAERESYIREHYEDTINLNQEQFTEMFLQDGIFVIELFLKKHFVELRERREALFDNRWMRRDLLHDMLLLENQLPMRIITDLFRFVNPSLLNGITLHALAHEFFTDVGNTGKLQLTEDCCSARHFVEFLLFLHSPRDPKERLLVRATKFENIRGATELQQAGVKFCRAKGNCWFDAVFAENGVLTLPRLVVDDLTETFFWNLIAFEHCGIIKNELGESKAVAELFNNLYKEVVTETDEFYFAEVCDNLNAYSSDSFHEFKAKWFRWRRIAKRDYFGTPWSVISLLAASVLLILTVIQTVWSILWIK</sequence>
<gene>
    <name evidence="2" type="ORF">CDL12_04621</name>
</gene>
<evidence type="ECO:0000256" key="1">
    <source>
        <dbReference type="SAM" id="Phobius"/>
    </source>
</evidence>
<feature type="transmembrane region" description="Helical" evidence="1">
    <location>
        <begin position="377"/>
        <end position="403"/>
    </location>
</feature>
<reference evidence="3" key="1">
    <citation type="journal article" date="2018" name="Gigascience">
        <title>Genome assembly of the Pink Ipe (Handroanthus impetiginosus, Bignoniaceae), a highly valued, ecologically keystone Neotropical timber forest tree.</title>
        <authorList>
            <person name="Silva-Junior O.B."/>
            <person name="Grattapaglia D."/>
            <person name="Novaes E."/>
            <person name="Collevatti R.G."/>
        </authorList>
    </citation>
    <scope>NUCLEOTIDE SEQUENCE [LARGE SCALE GENOMIC DNA]</scope>
    <source>
        <strain evidence="3">cv. UFG-1</strain>
    </source>
</reference>
<dbReference type="EMBL" id="NKXS01000712">
    <property type="protein sequence ID" value="PIN22676.1"/>
    <property type="molecule type" value="Genomic_DNA"/>
</dbReference>
<keyword evidence="1" id="KW-1133">Transmembrane helix</keyword>
<dbReference type="PANTHER" id="PTHR31170:SF17">
    <property type="match status" value="1"/>
</dbReference>
<dbReference type="OrthoDB" id="1639532at2759"/>
<dbReference type="Pfam" id="PF03140">
    <property type="entry name" value="DUF247"/>
    <property type="match status" value="1"/>
</dbReference>
<dbReference type="Proteomes" id="UP000231279">
    <property type="component" value="Unassembled WGS sequence"/>
</dbReference>
<dbReference type="AlphaFoldDB" id="A0A2G9HYT6"/>
<keyword evidence="1" id="KW-0812">Transmembrane</keyword>
<evidence type="ECO:0000313" key="3">
    <source>
        <dbReference type="Proteomes" id="UP000231279"/>
    </source>
</evidence>
<dbReference type="STRING" id="429701.A0A2G9HYT6"/>
<comment type="caution">
    <text evidence="2">The sequence shown here is derived from an EMBL/GenBank/DDBJ whole genome shotgun (WGS) entry which is preliminary data.</text>
</comment>
<name>A0A2G9HYT6_9LAMI</name>